<accession>B9THN0</accession>
<protein>
    <submittedName>
        <fullName evidence="1">Uncharacterized protein</fullName>
    </submittedName>
</protein>
<dbReference type="AlphaFoldDB" id="B9THN0"/>
<gene>
    <name evidence="1" type="ORF">RCOM_1819680</name>
</gene>
<sequence>MIGDGIAHQAAAGGQHHRVGARSGAQLVEQALDVGLDSADADAQLARDRLVALALGQQLQHVGLAAGQADAGEAVGHAAAQFRAQVAHAAAQRAHGGQQLLGVGILQQVAVHAGHHGGAHFPFPFQLRDDQHARLLVAMVRVGGAAHVFQAVAVIEDDHVRAGVAGRLAVGNGDLDVVVRAQQRCQAGADDGVCMCHHHAHLFALLDDGVGVTGAADGGLWPGSVIHSHVTLLIRKNW</sequence>
<evidence type="ECO:0000313" key="2">
    <source>
        <dbReference type="Proteomes" id="UP000008311"/>
    </source>
</evidence>
<proteinExistence type="predicted"/>
<reference evidence="2" key="1">
    <citation type="journal article" date="2010" name="Nat. Biotechnol.">
        <title>Draft genome sequence of the oilseed species Ricinus communis.</title>
        <authorList>
            <person name="Chan A.P."/>
            <person name="Crabtree J."/>
            <person name="Zhao Q."/>
            <person name="Lorenzi H."/>
            <person name="Orvis J."/>
            <person name="Puiu D."/>
            <person name="Melake-Berhan A."/>
            <person name="Jones K.M."/>
            <person name="Redman J."/>
            <person name="Chen G."/>
            <person name="Cahoon E.B."/>
            <person name="Gedil M."/>
            <person name="Stanke M."/>
            <person name="Haas B.J."/>
            <person name="Wortman J.R."/>
            <person name="Fraser-Liggett C.M."/>
            <person name="Ravel J."/>
            <person name="Rabinowicz P.D."/>
        </authorList>
    </citation>
    <scope>NUCLEOTIDE SEQUENCE [LARGE SCALE GENOMIC DNA]</scope>
    <source>
        <strain evidence="2">cv. Hale</strain>
    </source>
</reference>
<organism evidence="1 2">
    <name type="scientific">Ricinus communis</name>
    <name type="common">Castor bean</name>
    <dbReference type="NCBI Taxonomy" id="3988"/>
    <lineage>
        <taxon>Eukaryota</taxon>
        <taxon>Viridiplantae</taxon>
        <taxon>Streptophyta</taxon>
        <taxon>Embryophyta</taxon>
        <taxon>Tracheophyta</taxon>
        <taxon>Spermatophyta</taxon>
        <taxon>Magnoliopsida</taxon>
        <taxon>eudicotyledons</taxon>
        <taxon>Gunneridae</taxon>
        <taxon>Pentapetalae</taxon>
        <taxon>rosids</taxon>
        <taxon>fabids</taxon>
        <taxon>Malpighiales</taxon>
        <taxon>Euphorbiaceae</taxon>
        <taxon>Acalyphoideae</taxon>
        <taxon>Acalypheae</taxon>
        <taxon>Ricinus</taxon>
    </lineage>
</organism>
<evidence type="ECO:0000313" key="1">
    <source>
        <dbReference type="EMBL" id="EEF24633.1"/>
    </source>
</evidence>
<dbReference type="EMBL" id="EQ981687">
    <property type="protein sequence ID" value="EEF24633.1"/>
    <property type="molecule type" value="Genomic_DNA"/>
</dbReference>
<dbReference type="InParanoid" id="B9THN0"/>
<name>B9THN0_RICCO</name>
<keyword evidence="2" id="KW-1185">Reference proteome</keyword>
<dbReference type="Proteomes" id="UP000008311">
    <property type="component" value="Unassembled WGS sequence"/>
</dbReference>